<feature type="compositionally biased region" description="Basic and acidic residues" evidence="1">
    <location>
        <begin position="82"/>
        <end position="96"/>
    </location>
</feature>
<accession>A0A395SS19</accession>
<feature type="compositionally biased region" description="Basic and acidic residues" evidence="1">
    <location>
        <begin position="49"/>
        <end position="74"/>
    </location>
</feature>
<name>A0A395SS19_9HYPO</name>
<keyword evidence="3" id="KW-1185">Reference proteome</keyword>
<reference evidence="2 3" key="1">
    <citation type="journal article" date="2018" name="PLoS Pathog.">
        <title>Evolution of structural diversity of trichothecenes, a family of toxins produced by plant pathogenic and entomopathogenic fungi.</title>
        <authorList>
            <person name="Proctor R.H."/>
            <person name="McCormick S.P."/>
            <person name="Kim H.S."/>
            <person name="Cardoza R.E."/>
            <person name="Stanley A.M."/>
            <person name="Lindo L."/>
            <person name="Kelly A."/>
            <person name="Brown D.W."/>
            <person name="Lee T."/>
            <person name="Vaughan M.M."/>
            <person name="Alexander N.J."/>
            <person name="Busman M."/>
            <person name="Gutierrez S."/>
        </authorList>
    </citation>
    <scope>NUCLEOTIDE SEQUENCE [LARGE SCALE GENOMIC DNA]</scope>
    <source>
        <strain evidence="2 3">NRRL 20695</strain>
    </source>
</reference>
<protein>
    <submittedName>
        <fullName evidence="2">Uncharacterized protein</fullName>
    </submittedName>
</protein>
<sequence>MDEEGDVIMGGVSRHFTDTFLVERTTEAFAIQPEYLTRATETPIPPVRQGHDKEKSETEDQERSQRDRNRDRLQALRQMIKQNREKQQKNNEDRSGRRFWIVQHDTNS</sequence>
<organism evidence="2 3">
    <name type="scientific">Fusarium longipes</name>
    <dbReference type="NCBI Taxonomy" id="694270"/>
    <lineage>
        <taxon>Eukaryota</taxon>
        <taxon>Fungi</taxon>
        <taxon>Dikarya</taxon>
        <taxon>Ascomycota</taxon>
        <taxon>Pezizomycotina</taxon>
        <taxon>Sordariomycetes</taxon>
        <taxon>Hypocreomycetidae</taxon>
        <taxon>Hypocreales</taxon>
        <taxon>Nectriaceae</taxon>
        <taxon>Fusarium</taxon>
    </lineage>
</organism>
<evidence type="ECO:0000256" key="1">
    <source>
        <dbReference type="SAM" id="MobiDB-lite"/>
    </source>
</evidence>
<dbReference type="AlphaFoldDB" id="A0A395SS19"/>
<gene>
    <name evidence="2" type="ORF">FLONG3_5830</name>
</gene>
<comment type="caution">
    <text evidence="2">The sequence shown here is derived from an EMBL/GenBank/DDBJ whole genome shotgun (WGS) entry which is preliminary data.</text>
</comment>
<dbReference type="EMBL" id="PXOG01000124">
    <property type="protein sequence ID" value="RGP75146.1"/>
    <property type="molecule type" value="Genomic_DNA"/>
</dbReference>
<feature type="region of interest" description="Disordered" evidence="1">
    <location>
        <begin position="33"/>
        <end position="108"/>
    </location>
</feature>
<evidence type="ECO:0000313" key="3">
    <source>
        <dbReference type="Proteomes" id="UP000266234"/>
    </source>
</evidence>
<dbReference type="Proteomes" id="UP000266234">
    <property type="component" value="Unassembled WGS sequence"/>
</dbReference>
<evidence type="ECO:0000313" key="2">
    <source>
        <dbReference type="EMBL" id="RGP75146.1"/>
    </source>
</evidence>
<proteinExistence type="predicted"/>